<feature type="compositionally biased region" description="Basic and acidic residues" evidence="5">
    <location>
        <begin position="241"/>
        <end position="256"/>
    </location>
</feature>
<dbReference type="EMBL" id="LN902846">
    <property type="protein sequence ID" value="CDI97929.1"/>
    <property type="molecule type" value="Genomic_DNA"/>
</dbReference>
<evidence type="ECO:0000256" key="3">
    <source>
        <dbReference type="ARBA" id="ARBA00022989"/>
    </source>
</evidence>
<dbReference type="STRING" id="6211.A0A087W0E3"/>
<feature type="transmembrane region" description="Helical" evidence="6">
    <location>
        <begin position="184"/>
        <end position="210"/>
    </location>
</feature>
<dbReference type="OrthoDB" id="6250811at2759"/>
<gene>
    <name evidence="8" type="ORF">EmuJ_000174300</name>
</gene>
<feature type="transmembrane region" description="Helical" evidence="6">
    <location>
        <begin position="95"/>
        <end position="120"/>
    </location>
</feature>
<feature type="transmembrane region" description="Helical" evidence="6">
    <location>
        <begin position="309"/>
        <end position="329"/>
    </location>
</feature>
<dbReference type="InterPro" id="IPR017452">
    <property type="entry name" value="GPCR_Rhodpsn_7TM"/>
</dbReference>
<evidence type="ECO:0000256" key="6">
    <source>
        <dbReference type="SAM" id="Phobius"/>
    </source>
</evidence>
<keyword evidence="4 6" id="KW-0472">Membrane</keyword>
<feature type="transmembrane region" description="Helical" evidence="6">
    <location>
        <begin position="265"/>
        <end position="289"/>
    </location>
</feature>
<evidence type="ECO:0000259" key="7">
    <source>
        <dbReference type="PROSITE" id="PS50262"/>
    </source>
</evidence>
<organism evidence="8 9">
    <name type="scientific">Echinococcus multilocularis</name>
    <name type="common">Fox tapeworm</name>
    <dbReference type="NCBI Taxonomy" id="6211"/>
    <lineage>
        <taxon>Eukaryota</taxon>
        <taxon>Metazoa</taxon>
        <taxon>Spiralia</taxon>
        <taxon>Lophotrochozoa</taxon>
        <taxon>Platyhelminthes</taxon>
        <taxon>Cestoda</taxon>
        <taxon>Eucestoda</taxon>
        <taxon>Cyclophyllidea</taxon>
        <taxon>Taeniidae</taxon>
        <taxon>Echinococcus</taxon>
    </lineage>
</organism>
<keyword evidence="2 6" id="KW-0812">Transmembrane</keyword>
<evidence type="ECO:0000256" key="4">
    <source>
        <dbReference type="ARBA" id="ARBA00023136"/>
    </source>
</evidence>
<dbReference type="Gene3D" id="1.20.1070.10">
    <property type="entry name" value="Rhodopsin 7-helix transmembrane proteins"/>
    <property type="match status" value="1"/>
</dbReference>
<evidence type="ECO:0000313" key="9">
    <source>
        <dbReference type="Proteomes" id="UP000017246"/>
    </source>
</evidence>
<dbReference type="InterPro" id="IPR052954">
    <property type="entry name" value="GPCR-Ligand_Int"/>
</dbReference>
<feature type="domain" description="G-protein coupled receptors family 1 profile" evidence="7">
    <location>
        <begin position="35"/>
        <end position="326"/>
    </location>
</feature>
<protein>
    <submittedName>
        <fullName evidence="8">Tm gpcr rhodopsin</fullName>
    </submittedName>
</protein>
<dbReference type="AlphaFoldDB" id="A0A087W0E3"/>
<dbReference type="PANTHER" id="PTHR46641:SF2">
    <property type="entry name" value="FMRFAMIDE RECEPTOR"/>
    <property type="match status" value="1"/>
</dbReference>
<dbReference type="PANTHER" id="PTHR46641">
    <property type="entry name" value="FMRFAMIDE RECEPTOR-RELATED"/>
    <property type="match status" value="1"/>
</dbReference>
<dbReference type="PROSITE" id="PS50262">
    <property type="entry name" value="G_PROTEIN_RECEP_F1_2"/>
    <property type="match status" value="1"/>
</dbReference>
<feature type="transmembrane region" description="Helical" evidence="6">
    <location>
        <begin position="55"/>
        <end position="75"/>
    </location>
</feature>
<reference evidence="8" key="1">
    <citation type="journal article" date="2013" name="Nature">
        <title>The genomes of four tapeworm species reveal adaptations to parasitism.</title>
        <authorList>
            <person name="Tsai I.J."/>
            <person name="Zarowiecki M."/>
            <person name="Holroyd N."/>
            <person name="Garciarrubio A."/>
            <person name="Sanchez-Flores A."/>
            <person name="Brooks K.L."/>
            <person name="Tracey A."/>
            <person name="Bobes R.J."/>
            <person name="Fragoso G."/>
            <person name="Sciutto E."/>
            <person name="Aslett M."/>
            <person name="Beasley H."/>
            <person name="Bennett H.M."/>
            <person name="Cai J."/>
            <person name="Camicia F."/>
            <person name="Clark R."/>
            <person name="Cucher M."/>
            <person name="De Silva N."/>
            <person name="Day T.A."/>
            <person name="Deplazes P."/>
            <person name="Estrada K."/>
            <person name="Fernandez C."/>
            <person name="Holland P.W."/>
            <person name="Hou J."/>
            <person name="Hu S."/>
            <person name="Huckvale T."/>
            <person name="Hung S.S."/>
            <person name="Kamenetzky L."/>
            <person name="Keane J.A."/>
            <person name="Kiss F."/>
            <person name="Koziol U."/>
            <person name="Lambert O."/>
            <person name="Liu K."/>
            <person name="Luo X."/>
            <person name="Luo Y."/>
            <person name="Macchiaroli N."/>
            <person name="Nichol S."/>
            <person name="Paps J."/>
            <person name="Parkinson J."/>
            <person name="Pouchkina-Stantcheva N."/>
            <person name="Riddiford N."/>
            <person name="Rosenzvit M."/>
            <person name="Salinas G."/>
            <person name="Wasmuth J.D."/>
            <person name="Zamanian M."/>
            <person name="Zheng Y."/>
            <person name="Cai X."/>
            <person name="Soberon X."/>
            <person name="Olson P.D."/>
            <person name="Laclette J.P."/>
            <person name="Brehm K."/>
            <person name="Berriman M."/>
            <person name="Garciarrubio A."/>
            <person name="Bobes R.J."/>
            <person name="Fragoso G."/>
            <person name="Sanchez-Flores A."/>
            <person name="Estrada K."/>
            <person name="Cevallos M.A."/>
            <person name="Morett E."/>
            <person name="Gonzalez V."/>
            <person name="Portillo T."/>
            <person name="Ochoa-Leyva A."/>
            <person name="Jose M.V."/>
            <person name="Sciutto E."/>
            <person name="Landa A."/>
            <person name="Jimenez L."/>
            <person name="Valdes V."/>
            <person name="Carrero J.C."/>
            <person name="Larralde C."/>
            <person name="Morales-Montor J."/>
            <person name="Limon-Lason J."/>
            <person name="Soberon X."/>
            <person name="Laclette J.P."/>
        </authorList>
    </citation>
    <scope>NUCLEOTIDE SEQUENCE [LARGE SCALE GENOMIC DNA]</scope>
</reference>
<feature type="transmembrane region" description="Helical" evidence="6">
    <location>
        <begin position="20"/>
        <end position="43"/>
    </location>
</feature>
<evidence type="ECO:0000313" key="8">
    <source>
        <dbReference type="EMBL" id="CDI97929.1"/>
    </source>
</evidence>
<feature type="region of interest" description="Disordered" evidence="5">
    <location>
        <begin position="235"/>
        <end position="257"/>
    </location>
</feature>
<evidence type="ECO:0000256" key="5">
    <source>
        <dbReference type="SAM" id="MobiDB-lite"/>
    </source>
</evidence>
<dbReference type="OMA" id="CIIRIPV"/>
<keyword evidence="3 6" id="KW-1133">Transmembrane helix</keyword>
<dbReference type="InterPro" id="IPR000276">
    <property type="entry name" value="GPCR_Rhodpsn"/>
</dbReference>
<reference evidence="8" key="2">
    <citation type="submission" date="2015-11" db="EMBL/GenBank/DDBJ databases">
        <authorList>
            <person name="Zhang Y."/>
            <person name="Guo Z."/>
        </authorList>
    </citation>
    <scope>NUCLEOTIDE SEQUENCE</scope>
</reference>
<dbReference type="Pfam" id="PF00001">
    <property type="entry name" value="7tm_1"/>
    <property type="match status" value="1"/>
</dbReference>
<accession>A0A087W0E3</accession>
<proteinExistence type="predicted"/>
<dbReference type="SUPFAM" id="SSF81321">
    <property type="entry name" value="Family A G protein-coupled receptor-like"/>
    <property type="match status" value="1"/>
</dbReference>
<keyword evidence="9" id="KW-1185">Reference proteome</keyword>
<dbReference type="GO" id="GO:0004930">
    <property type="term" value="F:G protein-coupled receptor activity"/>
    <property type="evidence" value="ECO:0007669"/>
    <property type="project" value="InterPro"/>
</dbReference>
<name>A0A087W0E3_ECHMU</name>
<dbReference type="GO" id="GO:0016020">
    <property type="term" value="C:membrane"/>
    <property type="evidence" value="ECO:0007669"/>
    <property type="project" value="UniProtKB-SubCell"/>
</dbReference>
<evidence type="ECO:0000256" key="1">
    <source>
        <dbReference type="ARBA" id="ARBA00004370"/>
    </source>
</evidence>
<evidence type="ECO:0000256" key="2">
    <source>
        <dbReference type="ARBA" id="ARBA00022692"/>
    </source>
</evidence>
<feature type="transmembrane region" description="Helical" evidence="6">
    <location>
        <begin position="141"/>
        <end position="164"/>
    </location>
</feature>
<comment type="subcellular location">
    <subcellularLocation>
        <location evidence="1">Membrane</location>
    </subcellularLocation>
</comment>
<sequence length="371" mass="42168">MTTSADIQQAIMANRLKAIVMGYMGGPVCVVGIVTSALSLILFKRDTSTTLSTRLLLSAIAVVDIFFLFFMFLLWCVRRFLPQESLAFRQFDSPQVFGFIFYMINVFELYRNWLVVVIAVERLLYFLKPIEFKVLWSVKKVAAILISLCLFSCIIRIPVLIYGIAKKSSKIDDSITKLTRLIHSLIDCVVLTLAPVTLMVTLSVATTLRINAVVKTKLRLVNSNFNQQHQISQSPQQLLQPHDHLNPTPRQEDAPSRRHHRIVKILHTVLITFIICSTPSIPASVMHFYTVFHEVDGGRINYVSEVLTVISNFGSLVNSTSNFFVYVAHSKRYRYILAKILMLDRCFASLHREPSSTQETCCNLQEDGKTQ</sequence>
<dbReference type="Proteomes" id="UP000017246">
    <property type="component" value="Unassembled WGS sequence"/>
</dbReference>